<dbReference type="PANTHER" id="PTHR43364:SF4">
    <property type="entry name" value="NAD(P)-LINKED OXIDOREDUCTASE SUPERFAMILY PROTEIN"/>
    <property type="match status" value="1"/>
</dbReference>
<feature type="domain" description="NADP-dependent oxidoreductase" evidence="5">
    <location>
        <begin position="15"/>
        <end position="337"/>
    </location>
</feature>
<dbReference type="InterPro" id="IPR050523">
    <property type="entry name" value="AKR_Detox_Biosynth"/>
</dbReference>
<dbReference type="Gene3D" id="3.20.20.100">
    <property type="entry name" value="NADP-dependent oxidoreductase domain"/>
    <property type="match status" value="1"/>
</dbReference>
<dbReference type="FunFam" id="3.20.20.100:FF:000005">
    <property type="entry name" value="NADP(H)-dependent aldo-keto reductase"/>
    <property type="match status" value="1"/>
</dbReference>
<keyword evidence="2" id="KW-0560">Oxidoreductase</keyword>
<accession>I0WJY8</accession>
<dbReference type="Proteomes" id="UP000005938">
    <property type="component" value="Unassembled WGS sequence"/>
</dbReference>
<dbReference type="AlphaFoldDB" id="I0WJY8"/>
<evidence type="ECO:0000256" key="4">
    <source>
        <dbReference type="ARBA" id="ARBA00070119"/>
    </source>
</evidence>
<dbReference type="Pfam" id="PF00248">
    <property type="entry name" value="Aldo_ket_red"/>
    <property type="match status" value="1"/>
</dbReference>
<proteinExistence type="inferred from homology"/>
<dbReference type="PANTHER" id="PTHR43364">
    <property type="entry name" value="NADH-SPECIFIC METHYLGLYOXAL REDUCTASE-RELATED"/>
    <property type="match status" value="1"/>
</dbReference>
<evidence type="ECO:0000313" key="7">
    <source>
        <dbReference type="Proteomes" id="UP000005938"/>
    </source>
</evidence>
<dbReference type="SUPFAM" id="SSF51430">
    <property type="entry name" value="NAD(P)-linked oxidoreductase"/>
    <property type="match status" value="1"/>
</dbReference>
<keyword evidence="7" id="KW-1185">Reference proteome</keyword>
<dbReference type="InterPro" id="IPR023210">
    <property type="entry name" value="NADP_OxRdtase_dom"/>
</dbReference>
<dbReference type="RefSeq" id="WP_008236763.1">
    <property type="nucleotide sequence ID" value="NZ_AJJU01000002.1"/>
</dbReference>
<keyword evidence="1" id="KW-0521">NADP</keyword>
<evidence type="ECO:0000256" key="1">
    <source>
        <dbReference type="ARBA" id="ARBA00022857"/>
    </source>
</evidence>
<dbReference type="InterPro" id="IPR036812">
    <property type="entry name" value="NAD(P)_OxRdtase_dom_sf"/>
</dbReference>
<evidence type="ECO:0000256" key="3">
    <source>
        <dbReference type="ARBA" id="ARBA00038157"/>
    </source>
</evidence>
<dbReference type="GO" id="GO:0016491">
    <property type="term" value="F:oxidoreductase activity"/>
    <property type="evidence" value="ECO:0007669"/>
    <property type="project" value="UniProtKB-KW"/>
</dbReference>
<protein>
    <recommendedName>
        <fullName evidence="4">Protein tas</fullName>
    </recommendedName>
</protein>
<dbReference type="eggNOG" id="COG0667">
    <property type="taxonomic scope" value="Bacteria"/>
</dbReference>
<comment type="caution">
    <text evidence="6">The sequence shown here is derived from an EMBL/GenBank/DDBJ whole genome shotgun (WGS) entry which is preliminary data.</text>
</comment>
<comment type="similarity">
    <text evidence="3">Belongs to the aldo/keto reductase family. Aldo/keto reductase 2 subfamily.</text>
</comment>
<dbReference type="PATRIC" id="fig|946077.3.peg.356"/>
<name>I0WJY8_9FLAO</name>
<evidence type="ECO:0000313" key="6">
    <source>
        <dbReference type="EMBL" id="EID76704.1"/>
    </source>
</evidence>
<reference evidence="6 7" key="1">
    <citation type="journal article" date="2012" name="J. Bacteriol.">
        <title>Genome Sequence of the Halotolerant Bacterium Imtechella halotolerans K1T.</title>
        <authorList>
            <person name="Kumar S."/>
            <person name="Vikram S."/>
            <person name="Subramanian S."/>
            <person name="Raghava G.P."/>
            <person name="Pinnaka A.K."/>
        </authorList>
    </citation>
    <scope>NUCLEOTIDE SEQUENCE [LARGE SCALE GENOMIC DNA]</scope>
    <source>
        <strain evidence="6 7">K1</strain>
    </source>
</reference>
<dbReference type="NCBIfam" id="NF007912">
    <property type="entry name" value="PRK10625.1"/>
    <property type="match status" value="1"/>
</dbReference>
<dbReference type="CDD" id="cd19094">
    <property type="entry name" value="AKR_Tas-like"/>
    <property type="match status" value="1"/>
</dbReference>
<gene>
    <name evidence="6" type="ORF">W5A_01735</name>
</gene>
<dbReference type="EMBL" id="AJJU01000002">
    <property type="protein sequence ID" value="EID76704.1"/>
    <property type="molecule type" value="Genomic_DNA"/>
</dbReference>
<organism evidence="6 7">
    <name type="scientific">Imtechella halotolerans K1</name>
    <dbReference type="NCBI Taxonomy" id="946077"/>
    <lineage>
        <taxon>Bacteria</taxon>
        <taxon>Pseudomonadati</taxon>
        <taxon>Bacteroidota</taxon>
        <taxon>Flavobacteriia</taxon>
        <taxon>Flavobacteriales</taxon>
        <taxon>Flavobacteriaceae</taxon>
        <taxon>Imtechella</taxon>
    </lineage>
</organism>
<sequence length="345" mass="38646">MKYTTLPNTDIKVSKLCLGTMTWGEQNTEAQGHSQMDFAVDKGINFFDTAEMYPIPANKATSGFTESFIGNWFKKTGKRNEIVLATKIVGPAKNTTHIRTGGYSKTELEDALHKSLNRLQTDYIDLYQLHWPERSTNYFGRRGYVHDPGDQWEDNFMEVLEVLQGLIRQGKIRHIGVSNETPYGLMRFLEISRKYGLPKMITIQNPYSLLNRLFEVGLAEISHRENVGLLPYSPLGFGVLSGKYLGGKRPENGRVTLYPNYSRYIGATASQATQAYFDLAQKHGLSLTQMALSFVSSQEFVCSTIIGATNLDQLAENIDSINVSLSSEVIKDINAIQELVPNPAP</sequence>
<dbReference type="STRING" id="946077.W5A_01735"/>
<evidence type="ECO:0000256" key="2">
    <source>
        <dbReference type="ARBA" id="ARBA00023002"/>
    </source>
</evidence>
<dbReference type="OrthoDB" id="9773828at2"/>
<evidence type="ECO:0000259" key="5">
    <source>
        <dbReference type="Pfam" id="PF00248"/>
    </source>
</evidence>